<dbReference type="EMBL" id="MCGI01000008">
    <property type="protein sequence ID" value="ODM02732.1"/>
    <property type="molecule type" value="Genomic_DNA"/>
</dbReference>
<evidence type="ECO:0000256" key="1">
    <source>
        <dbReference type="SAM" id="MobiDB-lite"/>
    </source>
</evidence>
<dbReference type="Pfam" id="PF22564">
    <property type="entry name" value="HAAS"/>
    <property type="match status" value="1"/>
</dbReference>
<feature type="transmembrane region" description="Helical" evidence="2">
    <location>
        <begin position="336"/>
        <end position="362"/>
    </location>
</feature>
<evidence type="ECO:0008006" key="5">
    <source>
        <dbReference type="Google" id="ProtNLM"/>
    </source>
</evidence>
<keyword evidence="2" id="KW-0812">Transmembrane</keyword>
<feature type="compositionally biased region" description="Gly residues" evidence="1">
    <location>
        <begin position="255"/>
        <end position="264"/>
    </location>
</feature>
<feature type="transmembrane region" description="Helical" evidence="2">
    <location>
        <begin position="398"/>
        <end position="419"/>
    </location>
</feature>
<sequence length="454" mass="49732">MNRQEFMKQLEMLLSDISQAEREEALQYYNDYLDDAGIENEEESIGSLGSPAQVAANIKEGLRDGIETGEFTEGGYHMNMEEEAPAVPEAAEESEASGNNSDRIVLQLGDDFSEDTFAKAFEEEKTEENNASDTMETENREQEASGARVDASQEQGQDTFREQGQETAGRQQNGRYQENQYQNTQYQGNPGQSSQYQGNPGQGTQYQGNSNQGNQYQGNPGQGSQYQGNPGQGTQYQGNPSQGNQYQGNPNRGAGYQGNPGGQYQGNPNQGYQQGQPYQGSPYTNNNQGPYRNQYQNTYNQYQGQGPNQYQYQNQYGYSYDTYNRPPKKRRTAGEIILFVLLCIFALPIIVPIGIAVLAVIFSIAVAIIAVVASLVVAGFIVLAVGVVLVIEAFTKLFLFPAGAIYLLGGGLICTGIGLAMTAGMIWVAAKVVPVVCTAFVRACRWPFTRRNAA</sequence>
<feature type="compositionally biased region" description="Low complexity" evidence="1">
    <location>
        <begin position="265"/>
        <end position="280"/>
    </location>
</feature>
<feature type="compositionally biased region" description="Polar residues" evidence="1">
    <location>
        <begin position="281"/>
        <end position="290"/>
    </location>
</feature>
<dbReference type="AlphaFoldDB" id="A0A1E3A1V4"/>
<comment type="caution">
    <text evidence="3">The sequence shown here is derived from an EMBL/GenBank/DDBJ whole genome shotgun (WGS) entry which is preliminary data.</text>
</comment>
<name>A0A1E3A1V4_9FIRM</name>
<proteinExistence type="predicted"/>
<dbReference type="RefSeq" id="WP_069159346.1">
    <property type="nucleotide sequence ID" value="NZ_DBFYTC010000172.1"/>
</dbReference>
<feature type="compositionally biased region" description="Low complexity" evidence="1">
    <location>
        <begin position="202"/>
        <end position="233"/>
    </location>
</feature>
<organism evidence="3 4">
    <name type="scientific">Eisenbergiella tayi</name>
    <dbReference type="NCBI Taxonomy" id="1432052"/>
    <lineage>
        <taxon>Bacteria</taxon>
        <taxon>Bacillati</taxon>
        <taxon>Bacillota</taxon>
        <taxon>Clostridia</taxon>
        <taxon>Lachnospirales</taxon>
        <taxon>Lachnospiraceae</taxon>
        <taxon>Eisenbergiella</taxon>
    </lineage>
</organism>
<feature type="transmembrane region" description="Helical" evidence="2">
    <location>
        <begin position="425"/>
        <end position="444"/>
    </location>
</feature>
<feature type="transmembrane region" description="Helical" evidence="2">
    <location>
        <begin position="368"/>
        <end position="391"/>
    </location>
</feature>
<feature type="compositionally biased region" description="Polar residues" evidence="1">
    <location>
        <begin position="165"/>
        <end position="175"/>
    </location>
</feature>
<accession>A0A1E3A1V4</accession>
<evidence type="ECO:0000313" key="3">
    <source>
        <dbReference type="EMBL" id="ODM02732.1"/>
    </source>
</evidence>
<feature type="compositionally biased region" description="Low complexity" evidence="1">
    <location>
        <begin position="176"/>
        <end position="192"/>
    </location>
</feature>
<gene>
    <name evidence="3" type="ORF">BEH84_05963</name>
</gene>
<feature type="compositionally biased region" description="Polar residues" evidence="1">
    <location>
        <begin position="234"/>
        <end position="250"/>
    </location>
</feature>
<keyword evidence="2" id="KW-0472">Membrane</keyword>
<feature type="compositionally biased region" description="Low complexity" evidence="1">
    <location>
        <begin position="291"/>
        <end position="304"/>
    </location>
</feature>
<dbReference type="PATRIC" id="fig|1432052.3.peg.6586"/>
<evidence type="ECO:0000256" key="2">
    <source>
        <dbReference type="SAM" id="Phobius"/>
    </source>
</evidence>
<keyword evidence="2" id="KW-1133">Transmembrane helix</keyword>
<reference evidence="3 4" key="1">
    <citation type="submission" date="2016-07" db="EMBL/GenBank/DDBJ databases">
        <title>Characterization of isolates of Eisenbergiella tayi derived from blood cultures, using whole genome sequencing.</title>
        <authorList>
            <person name="Burdz T."/>
            <person name="Wiebe D."/>
            <person name="Huynh C."/>
            <person name="Bernard K."/>
        </authorList>
    </citation>
    <scope>NUCLEOTIDE SEQUENCE [LARGE SCALE GENOMIC DNA]</scope>
    <source>
        <strain evidence="3 4">NML 120489</strain>
    </source>
</reference>
<dbReference type="GeneID" id="93305405"/>
<evidence type="ECO:0000313" key="4">
    <source>
        <dbReference type="Proteomes" id="UP000095003"/>
    </source>
</evidence>
<dbReference type="Proteomes" id="UP000095003">
    <property type="component" value="Unassembled WGS sequence"/>
</dbReference>
<protein>
    <recommendedName>
        <fullName evidence="5">DUF1700 domain-containing protein</fullName>
    </recommendedName>
</protein>
<feature type="region of interest" description="Disordered" evidence="1">
    <location>
        <begin position="123"/>
        <end position="304"/>
    </location>
</feature>